<evidence type="ECO:0000256" key="4">
    <source>
        <dbReference type="SAM" id="MobiDB-lite"/>
    </source>
</evidence>
<dbReference type="SUPFAM" id="SSF48403">
    <property type="entry name" value="Ankyrin repeat"/>
    <property type="match status" value="1"/>
</dbReference>
<proteinExistence type="predicted"/>
<dbReference type="VEuPathDB" id="CryptoDB:Cvel_9840"/>
<feature type="repeat" description="ANK" evidence="3">
    <location>
        <begin position="173"/>
        <end position="205"/>
    </location>
</feature>
<dbReference type="PRINTS" id="PR01415">
    <property type="entry name" value="ANKYRIN"/>
</dbReference>
<name>A0A0G4HZY1_9ALVE</name>
<feature type="compositionally biased region" description="Low complexity" evidence="4">
    <location>
        <begin position="33"/>
        <end position="46"/>
    </location>
</feature>
<dbReference type="Gene3D" id="1.25.40.20">
    <property type="entry name" value="Ankyrin repeat-containing domain"/>
    <property type="match status" value="1"/>
</dbReference>
<evidence type="ECO:0000256" key="1">
    <source>
        <dbReference type="ARBA" id="ARBA00022737"/>
    </source>
</evidence>
<dbReference type="InterPro" id="IPR036770">
    <property type="entry name" value="Ankyrin_rpt-contain_sf"/>
</dbReference>
<dbReference type="PROSITE" id="PS50297">
    <property type="entry name" value="ANK_REP_REGION"/>
    <property type="match status" value="5"/>
</dbReference>
<dbReference type="PANTHER" id="PTHR24189">
    <property type="entry name" value="MYOTROPHIN"/>
    <property type="match status" value="1"/>
</dbReference>
<evidence type="ECO:0000313" key="5">
    <source>
        <dbReference type="EMBL" id="CEM50160.1"/>
    </source>
</evidence>
<accession>A0A0G4HZY1</accession>
<gene>
    <name evidence="5" type="ORF">Cvel_9840</name>
</gene>
<dbReference type="Pfam" id="PF00023">
    <property type="entry name" value="Ank"/>
    <property type="match status" value="1"/>
</dbReference>
<feature type="repeat" description="ANK" evidence="3">
    <location>
        <begin position="206"/>
        <end position="238"/>
    </location>
</feature>
<feature type="repeat" description="ANK" evidence="3">
    <location>
        <begin position="239"/>
        <end position="271"/>
    </location>
</feature>
<dbReference type="PhylomeDB" id="A0A0G4HZY1"/>
<dbReference type="PROSITE" id="PS50088">
    <property type="entry name" value="ANK_REPEAT"/>
    <property type="match status" value="6"/>
</dbReference>
<dbReference type="AlphaFoldDB" id="A0A0G4HZY1"/>
<dbReference type="PANTHER" id="PTHR24189:SF50">
    <property type="entry name" value="ANKYRIN REPEAT AND SOCS BOX PROTEIN 2"/>
    <property type="match status" value="1"/>
</dbReference>
<organism evidence="5">
    <name type="scientific">Chromera velia CCMP2878</name>
    <dbReference type="NCBI Taxonomy" id="1169474"/>
    <lineage>
        <taxon>Eukaryota</taxon>
        <taxon>Sar</taxon>
        <taxon>Alveolata</taxon>
        <taxon>Colpodellida</taxon>
        <taxon>Chromeraceae</taxon>
        <taxon>Chromera</taxon>
    </lineage>
</organism>
<sequence length="468" mass="50590">MVTRFRMKRELLAKIRQKQRERQTPSPSPSPSPSVSSRSSQLLPSSKEAEALSRLRRLATDWIDRLATLYCADLNEILSLNYPMDLAPLLVSNIGGVIRSFQVFSAQTLCDALHSFLNTGVDGNFSLYLKVGAEVNGLVNGETPLVKAVKRGSEKAVKMLLEGGAGLEVKGCNGNTALHKAVVARNPDMVSLLVSHKANVGSLNRGGSRPLHIASYLGFSDLVTLLLSLGADIHARDARRNTALHVAVNNGRRDTAELLLNREAKVEERGHEGLTALHLSAWPSCKLNDQREELAQMLVCRGADVNAKSTLGYSPLHFAALWGNPKLAKLLLANGADVHLRDRNGGSALHAAACSRGYFTYTQENLSHGRNRPNTQKKLQTAGILVSEGIDVEATDDSGRIALQCAERERNTSVQTFLAGLVQQEAAPDADHEPEGEGGSGLGSGDEFFDAHEHLQGFLEGFLQDGLD</sequence>
<reference evidence="5" key="1">
    <citation type="submission" date="2014-11" db="EMBL/GenBank/DDBJ databases">
        <authorList>
            <person name="Otto D Thomas"/>
            <person name="Naeem Raeece"/>
        </authorList>
    </citation>
    <scope>NUCLEOTIDE SEQUENCE</scope>
</reference>
<feature type="repeat" description="ANK" evidence="3">
    <location>
        <begin position="140"/>
        <end position="172"/>
    </location>
</feature>
<protein>
    <submittedName>
        <fullName evidence="5">Uncharacterized protein</fullName>
    </submittedName>
</protein>
<evidence type="ECO:0000256" key="3">
    <source>
        <dbReference type="PROSITE-ProRule" id="PRU00023"/>
    </source>
</evidence>
<feature type="region of interest" description="Disordered" evidence="4">
    <location>
        <begin position="426"/>
        <end position="447"/>
    </location>
</feature>
<dbReference type="InterPro" id="IPR002110">
    <property type="entry name" value="Ankyrin_rpt"/>
</dbReference>
<feature type="repeat" description="ANK" evidence="3">
    <location>
        <begin position="311"/>
        <end position="343"/>
    </location>
</feature>
<dbReference type="SMART" id="SM00248">
    <property type="entry name" value="ANK"/>
    <property type="match status" value="7"/>
</dbReference>
<keyword evidence="2 3" id="KW-0040">ANK repeat</keyword>
<dbReference type="Pfam" id="PF12796">
    <property type="entry name" value="Ank_2"/>
    <property type="match status" value="2"/>
</dbReference>
<feature type="region of interest" description="Disordered" evidence="4">
    <location>
        <begin position="15"/>
        <end position="46"/>
    </location>
</feature>
<dbReference type="EMBL" id="CDMZ01004580">
    <property type="protein sequence ID" value="CEM50160.1"/>
    <property type="molecule type" value="Genomic_DNA"/>
</dbReference>
<feature type="repeat" description="ANK" evidence="3">
    <location>
        <begin position="272"/>
        <end position="310"/>
    </location>
</feature>
<dbReference type="InterPro" id="IPR050745">
    <property type="entry name" value="Multifunctional_regulatory"/>
</dbReference>
<evidence type="ECO:0000256" key="2">
    <source>
        <dbReference type="ARBA" id="ARBA00023043"/>
    </source>
</evidence>
<keyword evidence="1" id="KW-0677">Repeat</keyword>